<evidence type="ECO:0000313" key="2">
    <source>
        <dbReference type="EMBL" id="KAK4584743.1"/>
    </source>
</evidence>
<name>A0AAN7F2D9_QUERU</name>
<organism evidence="2 3">
    <name type="scientific">Quercus rubra</name>
    <name type="common">Northern red oak</name>
    <name type="synonym">Quercus borealis</name>
    <dbReference type="NCBI Taxonomy" id="3512"/>
    <lineage>
        <taxon>Eukaryota</taxon>
        <taxon>Viridiplantae</taxon>
        <taxon>Streptophyta</taxon>
        <taxon>Embryophyta</taxon>
        <taxon>Tracheophyta</taxon>
        <taxon>Spermatophyta</taxon>
        <taxon>Magnoliopsida</taxon>
        <taxon>eudicotyledons</taxon>
        <taxon>Gunneridae</taxon>
        <taxon>Pentapetalae</taxon>
        <taxon>rosids</taxon>
        <taxon>fabids</taxon>
        <taxon>Fagales</taxon>
        <taxon>Fagaceae</taxon>
        <taxon>Quercus</taxon>
    </lineage>
</organism>
<feature type="compositionally biased region" description="Polar residues" evidence="1">
    <location>
        <begin position="36"/>
        <end position="46"/>
    </location>
</feature>
<evidence type="ECO:0000256" key="1">
    <source>
        <dbReference type="SAM" id="MobiDB-lite"/>
    </source>
</evidence>
<evidence type="ECO:0000313" key="3">
    <source>
        <dbReference type="Proteomes" id="UP001324115"/>
    </source>
</evidence>
<accession>A0AAN7F2D9</accession>
<dbReference type="Proteomes" id="UP001324115">
    <property type="component" value="Unassembled WGS sequence"/>
</dbReference>
<sequence length="80" mass="8275">MNQSATEGKENTGAKRATEVRVDTVDYRSLAGGGQEQKNVQVIHQPNSSGNSTTSGGVLADAAAALETTLQSAKDAISRK</sequence>
<dbReference type="AlphaFoldDB" id="A0AAN7F2D9"/>
<feature type="region of interest" description="Disordered" evidence="1">
    <location>
        <begin position="31"/>
        <end position="56"/>
    </location>
</feature>
<reference evidence="2 3" key="1">
    <citation type="journal article" date="2023" name="G3 (Bethesda)">
        <title>A haplotype-resolved chromosome-scale genome for Quercus rubra L. provides insights into the genetics of adaptive traits for red oak species.</title>
        <authorList>
            <person name="Kapoor B."/>
            <person name="Jenkins J."/>
            <person name="Schmutz J."/>
            <person name="Zhebentyayeva T."/>
            <person name="Kuelheim C."/>
            <person name="Coggeshall M."/>
            <person name="Heim C."/>
            <person name="Lasky J.R."/>
            <person name="Leites L."/>
            <person name="Islam-Faridi N."/>
            <person name="Romero-Severson J."/>
            <person name="DeLeo V.L."/>
            <person name="Lucas S.M."/>
            <person name="Lazic D."/>
            <person name="Gailing O."/>
            <person name="Carlson J."/>
            <person name="Staton M."/>
        </authorList>
    </citation>
    <scope>NUCLEOTIDE SEQUENCE [LARGE SCALE GENOMIC DNA]</scope>
    <source>
        <strain evidence="2">Pseudo-F2</strain>
    </source>
</reference>
<feature type="compositionally biased region" description="Basic and acidic residues" evidence="1">
    <location>
        <begin position="7"/>
        <end position="20"/>
    </location>
</feature>
<feature type="compositionally biased region" description="Low complexity" evidence="1">
    <location>
        <begin position="47"/>
        <end position="56"/>
    </location>
</feature>
<dbReference type="EMBL" id="JAXUIC010000006">
    <property type="protein sequence ID" value="KAK4584743.1"/>
    <property type="molecule type" value="Genomic_DNA"/>
</dbReference>
<gene>
    <name evidence="2" type="ORF">RGQ29_022440</name>
</gene>
<protein>
    <submittedName>
        <fullName evidence="2">Uncharacterized protein</fullName>
    </submittedName>
</protein>
<comment type="caution">
    <text evidence="2">The sequence shown here is derived from an EMBL/GenBank/DDBJ whole genome shotgun (WGS) entry which is preliminary data.</text>
</comment>
<proteinExistence type="predicted"/>
<feature type="region of interest" description="Disordered" evidence="1">
    <location>
        <begin position="1"/>
        <end position="20"/>
    </location>
</feature>
<keyword evidence="3" id="KW-1185">Reference proteome</keyword>